<protein>
    <submittedName>
        <fullName evidence="1">Uncharacterized protein</fullName>
    </submittedName>
</protein>
<proteinExistence type="predicted"/>
<dbReference type="AlphaFoldDB" id="A0A5M9JKC2"/>
<sequence length="95" mass="10879">MTSRIALTYRSVLPKHAHHVLFAIFLVGHDKYDEHHGFLPINWFISEANAGSIYLGRIRMSVFGSDGSFLDRMEGSNSSTYYRVPNVRDFVEDTL</sequence>
<reference evidence="1 2" key="1">
    <citation type="submission" date="2019-06" db="EMBL/GenBank/DDBJ databases">
        <title>Genome Sequence of the Brown Rot Fungal Pathogen Monilinia fructicola.</title>
        <authorList>
            <person name="De Miccolis Angelini R.M."/>
            <person name="Landi L."/>
            <person name="Abate D."/>
            <person name="Pollastro S."/>
            <person name="Romanazzi G."/>
            <person name="Faretra F."/>
        </authorList>
    </citation>
    <scope>NUCLEOTIDE SEQUENCE [LARGE SCALE GENOMIC DNA]</scope>
    <source>
        <strain evidence="1 2">Mfrc123</strain>
    </source>
</reference>
<evidence type="ECO:0000313" key="1">
    <source>
        <dbReference type="EMBL" id="KAA8568833.1"/>
    </source>
</evidence>
<comment type="caution">
    <text evidence="1">The sequence shown here is derived from an EMBL/GenBank/DDBJ whole genome shotgun (WGS) entry which is preliminary data.</text>
</comment>
<dbReference type="EMBL" id="VICG01000009">
    <property type="protein sequence ID" value="KAA8568833.1"/>
    <property type="molecule type" value="Genomic_DNA"/>
</dbReference>
<name>A0A5M9JKC2_MONFR</name>
<keyword evidence="2" id="KW-1185">Reference proteome</keyword>
<organism evidence="1 2">
    <name type="scientific">Monilinia fructicola</name>
    <name type="common">Brown rot fungus</name>
    <name type="synonym">Ciboria fructicola</name>
    <dbReference type="NCBI Taxonomy" id="38448"/>
    <lineage>
        <taxon>Eukaryota</taxon>
        <taxon>Fungi</taxon>
        <taxon>Dikarya</taxon>
        <taxon>Ascomycota</taxon>
        <taxon>Pezizomycotina</taxon>
        <taxon>Leotiomycetes</taxon>
        <taxon>Helotiales</taxon>
        <taxon>Sclerotiniaceae</taxon>
        <taxon>Monilinia</taxon>
    </lineage>
</organism>
<accession>A0A5M9JKC2</accession>
<evidence type="ECO:0000313" key="2">
    <source>
        <dbReference type="Proteomes" id="UP000322873"/>
    </source>
</evidence>
<dbReference type="Proteomes" id="UP000322873">
    <property type="component" value="Unassembled WGS sequence"/>
</dbReference>
<gene>
    <name evidence="1" type="ORF">EYC84_007813</name>
</gene>